<dbReference type="GeneID" id="85315805"/>
<evidence type="ECO:0008006" key="3">
    <source>
        <dbReference type="Google" id="ProtNLM"/>
    </source>
</evidence>
<organism evidence="1 2">
    <name type="scientific">Phialemonium atrogriseum</name>
    <dbReference type="NCBI Taxonomy" id="1093897"/>
    <lineage>
        <taxon>Eukaryota</taxon>
        <taxon>Fungi</taxon>
        <taxon>Dikarya</taxon>
        <taxon>Ascomycota</taxon>
        <taxon>Pezizomycotina</taxon>
        <taxon>Sordariomycetes</taxon>
        <taxon>Sordariomycetidae</taxon>
        <taxon>Cephalothecales</taxon>
        <taxon>Cephalothecaceae</taxon>
        <taxon>Phialemonium</taxon>
    </lineage>
</organism>
<accession>A0AAJ0FRF0</accession>
<sequence length="186" mass="22083">MAYWDRFPPEIRQMILSLAARDTIRESKAQLGHSRLPIYASVSVEWQDFFDTHTFRRLTLRPACLLDFDKIVQGKRKVRFGYIKHVRLHIELEEYDCTVCRQEEDDTTMQRSQVTFTDALWNLLSTLSTWKNRRGKTTNREGGVTFELSASSPSDSKHVYRDFRLQDDYPYRTEEDLDPNFEAYKI</sequence>
<dbReference type="Proteomes" id="UP001244011">
    <property type="component" value="Unassembled WGS sequence"/>
</dbReference>
<dbReference type="EMBL" id="MU838997">
    <property type="protein sequence ID" value="KAK1772228.1"/>
    <property type="molecule type" value="Genomic_DNA"/>
</dbReference>
<evidence type="ECO:0000313" key="2">
    <source>
        <dbReference type="Proteomes" id="UP001244011"/>
    </source>
</evidence>
<evidence type="ECO:0000313" key="1">
    <source>
        <dbReference type="EMBL" id="KAK1772228.1"/>
    </source>
</evidence>
<dbReference type="AlphaFoldDB" id="A0AAJ0FRF0"/>
<comment type="caution">
    <text evidence="1">The sequence shown here is derived from an EMBL/GenBank/DDBJ whole genome shotgun (WGS) entry which is preliminary data.</text>
</comment>
<gene>
    <name evidence="1" type="ORF">QBC33DRAFT_614867</name>
</gene>
<keyword evidence="2" id="KW-1185">Reference proteome</keyword>
<reference evidence="1" key="1">
    <citation type="submission" date="2023-06" db="EMBL/GenBank/DDBJ databases">
        <title>Genome-scale phylogeny and comparative genomics of the fungal order Sordariales.</title>
        <authorList>
            <consortium name="Lawrence Berkeley National Laboratory"/>
            <person name="Hensen N."/>
            <person name="Bonometti L."/>
            <person name="Westerberg I."/>
            <person name="Brannstrom I.O."/>
            <person name="Guillou S."/>
            <person name="Cros-Aarteil S."/>
            <person name="Calhoun S."/>
            <person name="Haridas S."/>
            <person name="Kuo A."/>
            <person name="Mondo S."/>
            <person name="Pangilinan J."/>
            <person name="Riley R."/>
            <person name="Labutti K."/>
            <person name="Andreopoulos B."/>
            <person name="Lipzen A."/>
            <person name="Chen C."/>
            <person name="Yanf M."/>
            <person name="Daum C."/>
            <person name="Ng V."/>
            <person name="Clum A."/>
            <person name="Steindorff A."/>
            <person name="Ohm R."/>
            <person name="Martin F."/>
            <person name="Silar P."/>
            <person name="Natvig D."/>
            <person name="Lalanne C."/>
            <person name="Gautier V."/>
            <person name="Ament-Velasquez S.L."/>
            <person name="Kruys A."/>
            <person name="Hutchinson M.I."/>
            <person name="Powell A.J."/>
            <person name="Barry K."/>
            <person name="Miller A.N."/>
            <person name="Grigoriev I.V."/>
            <person name="Debuchy R."/>
            <person name="Gladieux P."/>
            <person name="Thoren M.H."/>
            <person name="Johannesson H."/>
        </authorList>
    </citation>
    <scope>NUCLEOTIDE SEQUENCE</scope>
    <source>
        <strain evidence="1">8032-3</strain>
    </source>
</reference>
<name>A0AAJ0FRF0_9PEZI</name>
<dbReference type="RefSeq" id="XP_060288441.1">
    <property type="nucleotide sequence ID" value="XM_060432618.1"/>
</dbReference>
<feature type="non-terminal residue" evidence="1">
    <location>
        <position position="186"/>
    </location>
</feature>
<protein>
    <recommendedName>
        <fullName evidence="3">F-box domain-containing protein</fullName>
    </recommendedName>
</protein>
<proteinExistence type="predicted"/>